<organism evidence="1 2">
    <name type="scientific">Ascaris lumbricoides</name>
    <name type="common">Giant roundworm</name>
    <dbReference type="NCBI Taxonomy" id="6252"/>
    <lineage>
        <taxon>Eukaryota</taxon>
        <taxon>Metazoa</taxon>
        <taxon>Ecdysozoa</taxon>
        <taxon>Nematoda</taxon>
        <taxon>Chromadorea</taxon>
        <taxon>Rhabditida</taxon>
        <taxon>Spirurina</taxon>
        <taxon>Ascaridomorpha</taxon>
        <taxon>Ascaridoidea</taxon>
        <taxon>Ascarididae</taxon>
        <taxon>Ascaris</taxon>
    </lineage>
</organism>
<name>A0A0M3ITB5_ASCLU</name>
<evidence type="ECO:0000313" key="1">
    <source>
        <dbReference type="Proteomes" id="UP000036681"/>
    </source>
</evidence>
<dbReference type="Proteomes" id="UP000036681">
    <property type="component" value="Unplaced"/>
</dbReference>
<accession>A0A0M3ITB5</accession>
<sequence length="108" mass="11323">MSSSLFNCCIMDPERDRSGEVPMKRYEIQGDQIGDILGGFIGGGGHGGPNVNPNSLNGGMVDVVSGLVGQLAHRFLGVDPATGKIIGAIAGNVHIRQFRGSFLIIDVE</sequence>
<reference evidence="2" key="1">
    <citation type="submission" date="2017-02" db="UniProtKB">
        <authorList>
            <consortium name="WormBaseParasite"/>
        </authorList>
    </citation>
    <scope>IDENTIFICATION</scope>
</reference>
<proteinExistence type="predicted"/>
<keyword evidence="1" id="KW-1185">Reference proteome</keyword>
<protein>
    <submittedName>
        <fullName evidence="2">Uncharacterized protein</fullName>
    </submittedName>
</protein>
<dbReference type="AlphaFoldDB" id="A0A0M3ITB5"/>
<dbReference type="WBParaSite" id="ALUE_0002199301-mRNA-1">
    <property type="protein sequence ID" value="ALUE_0002199301-mRNA-1"/>
    <property type="gene ID" value="ALUE_0002199301"/>
</dbReference>
<evidence type="ECO:0000313" key="2">
    <source>
        <dbReference type="WBParaSite" id="ALUE_0002199301-mRNA-1"/>
    </source>
</evidence>